<dbReference type="EMBL" id="RSCL01000002">
    <property type="protein sequence ID" value="RUT08870.1"/>
    <property type="molecule type" value="Genomic_DNA"/>
</dbReference>
<reference evidence="1" key="2">
    <citation type="journal article" date="2019" name="Genome Biol. Evol.">
        <title>Day and night: Metabolic profiles and evolutionary relationships of six axenic non-marine cyanobacteria.</title>
        <authorList>
            <person name="Will S.E."/>
            <person name="Henke P."/>
            <person name="Boedeker C."/>
            <person name="Huang S."/>
            <person name="Brinkmann H."/>
            <person name="Rohde M."/>
            <person name="Jarek M."/>
            <person name="Friedl T."/>
            <person name="Seufert S."/>
            <person name="Schumacher M."/>
            <person name="Overmann J."/>
            <person name="Neumann-Schaal M."/>
            <person name="Petersen J."/>
        </authorList>
    </citation>
    <scope>NUCLEOTIDE SEQUENCE [LARGE SCALE GENOMIC DNA]</scope>
    <source>
        <strain evidence="1">PCC 7102</strain>
    </source>
</reference>
<proteinExistence type="predicted"/>
<evidence type="ECO:0000313" key="1">
    <source>
        <dbReference type="EMBL" id="RUT08870.1"/>
    </source>
</evidence>
<dbReference type="AlphaFoldDB" id="A0A433VRX2"/>
<organism evidence="1 2">
    <name type="scientific">Dulcicalothrix desertica PCC 7102</name>
    <dbReference type="NCBI Taxonomy" id="232991"/>
    <lineage>
        <taxon>Bacteria</taxon>
        <taxon>Bacillati</taxon>
        <taxon>Cyanobacteriota</taxon>
        <taxon>Cyanophyceae</taxon>
        <taxon>Nostocales</taxon>
        <taxon>Calotrichaceae</taxon>
        <taxon>Dulcicalothrix</taxon>
    </lineage>
</organism>
<reference evidence="1" key="1">
    <citation type="submission" date="2018-12" db="EMBL/GenBank/DDBJ databases">
        <authorList>
            <person name="Will S."/>
            <person name="Neumann-Schaal M."/>
            <person name="Henke P."/>
        </authorList>
    </citation>
    <scope>NUCLEOTIDE SEQUENCE</scope>
    <source>
        <strain evidence="1">PCC 7102</strain>
    </source>
</reference>
<protein>
    <submittedName>
        <fullName evidence="1">Uncharacterized protein</fullName>
    </submittedName>
</protein>
<dbReference type="Proteomes" id="UP000271624">
    <property type="component" value="Unassembled WGS sequence"/>
</dbReference>
<accession>A0A433VRX2</accession>
<comment type="caution">
    <text evidence="1">The sequence shown here is derived from an EMBL/GenBank/DDBJ whole genome shotgun (WGS) entry which is preliminary data.</text>
</comment>
<name>A0A433VRX2_9CYAN</name>
<dbReference type="OrthoDB" id="9763644at2"/>
<gene>
    <name evidence="1" type="ORF">DSM106972_009230</name>
</gene>
<dbReference type="RefSeq" id="WP_127079337.1">
    <property type="nucleotide sequence ID" value="NZ_RSCL01000002.1"/>
</dbReference>
<keyword evidence="2" id="KW-1185">Reference proteome</keyword>
<evidence type="ECO:0000313" key="2">
    <source>
        <dbReference type="Proteomes" id="UP000271624"/>
    </source>
</evidence>
<sequence length="90" mass="9847">MAVVRDIGVETVRQLGVKVTLSDASGTAKSLLELLEYTVKGKLETVISKSSMTSKEEEGDGSKEQVMVYYITRTTQQSALLRRLLPGITI</sequence>